<accession>A0A699ILR0</accession>
<evidence type="ECO:0008006" key="3">
    <source>
        <dbReference type="Google" id="ProtNLM"/>
    </source>
</evidence>
<protein>
    <recommendedName>
        <fullName evidence="3">Transposase (Putative), gypsy type</fullName>
    </recommendedName>
</protein>
<evidence type="ECO:0000313" key="2">
    <source>
        <dbReference type="EMBL" id="GEZ67210.1"/>
    </source>
</evidence>
<feature type="region of interest" description="Disordered" evidence="1">
    <location>
        <begin position="67"/>
        <end position="143"/>
    </location>
</feature>
<gene>
    <name evidence="2" type="ORF">Tci_539183</name>
</gene>
<reference evidence="2" key="1">
    <citation type="journal article" date="2019" name="Sci. Rep.">
        <title>Draft genome of Tanacetum cinerariifolium, the natural source of mosquito coil.</title>
        <authorList>
            <person name="Yamashiro T."/>
            <person name="Shiraishi A."/>
            <person name="Satake H."/>
            <person name="Nakayama K."/>
        </authorList>
    </citation>
    <scope>NUCLEOTIDE SEQUENCE</scope>
</reference>
<sequence>MDLFSLIRATNPTKVKTGSRPRAPHELPLLTLTALRVIEMDEPAVATDSSGVSSAIKRSPLDFADEAEASGRETAAPEMPPPEEVPITTVPGGNQATETVAVEPPTVRESRKRGHEGIDANAPPKSLRRDHADLRPSGSSRGGKSLAAMQLCLASNIFMYEGVHLLLLTLRHPILLMLPSKSSQGVAVTGDPESENVSSPTEVGSPESVYRPEWGVTNSSLLDTPEACQDLVTMLLLRLRLRFEQEAKLLKKSVAQVARRDKRIQARELEIKNLEVLLETKVDALQQQVSGEESLKAAFEDYKRQQDQMVEQRCAEMDARLDAMSIEFDEELYPHMLTAIAGRRWVIGYGLRLATMKCAESLEMRQAFVDAVSTRIAKGMSEGLKHGVEDGHAQRTIGSLEAYDPEAKAKFATALQSLKDLKIPLLDQLEGLKDAPMDVIMASLYLNDDTGGDAPQFIRDLRPSLPSWYTQSDNSREGAAKQQPTREVFVLSCRGSSPLGGCLFEAAEAAGACLLVLPTAARKGGVCLVQLPTSAYNKGVFVSWFGCRAA</sequence>
<feature type="region of interest" description="Disordered" evidence="1">
    <location>
        <begin position="187"/>
        <end position="210"/>
    </location>
</feature>
<organism evidence="2">
    <name type="scientific">Tanacetum cinerariifolium</name>
    <name type="common">Dalmatian daisy</name>
    <name type="synonym">Chrysanthemum cinerariifolium</name>
    <dbReference type="NCBI Taxonomy" id="118510"/>
    <lineage>
        <taxon>Eukaryota</taxon>
        <taxon>Viridiplantae</taxon>
        <taxon>Streptophyta</taxon>
        <taxon>Embryophyta</taxon>
        <taxon>Tracheophyta</taxon>
        <taxon>Spermatophyta</taxon>
        <taxon>Magnoliopsida</taxon>
        <taxon>eudicotyledons</taxon>
        <taxon>Gunneridae</taxon>
        <taxon>Pentapetalae</taxon>
        <taxon>asterids</taxon>
        <taxon>campanulids</taxon>
        <taxon>Asterales</taxon>
        <taxon>Asteraceae</taxon>
        <taxon>Asteroideae</taxon>
        <taxon>Anthemideae</taxon>
        <taxon>Anthemidinae</taxon>
        <taxon>Tanacetum</taxon>
    </lineage>
</organism>
<evidence type="ECO:0000256" key="1">
    <source>
        <dbReference type="SAM" id="MobiDB-lite"/>
    </source>
</evidence>
<dbReference type="AlphaFoldDB" id="A0A699ILR0"/>
<proteinExistence type="predicted"/>
<name>A0A699ILR0_TANCI</name>
<dbReference type="EMBL" id="BKCJ010308199">
    <property type="protein sequence ID" value="GEZ67210.1"/>
    <property type="molecule type" value="Genomic_DNA"/>
</dbReference>
<comment type="caution">
    <text evidence="2">The sequence shown here is derived from an EMBL/GenBank/DDBJ whole genome shotgun (WGS) entry which is preliminary data.</text>
</comment>